<feature type="domain" description="ATPase RavA-like AAA lid" evidence="2">
    <location>
        <begin position="218"/>
        <end position="283"/>
    </location>
</feature>
<dbReference type="InterPro" id="IPR050513">
    <property type="entry name" value="RavA_ATPases"/>
</dbReference>
<dbReference type="EMBL" id="JAAOIW010000022">
    <property type="protein sequence ID" value="NHN34817.1"/>
    <property type="molecule type" value="Genomic_DNA"/>
</dbReference>
<feature type="domain" description="MoxR" evidence="3">
    <location>
        <begin position="3"/>
        <end position="176"/>
    </location>
</feature>
<dbReference type="PANTHER" id="PTHR32204">
    <property type="entry name" value="ATPASE RAVA"/>
    <property type="match status" value="1"/>
</dbReference>
<reference evidence="4" key="1">
    <citation type="submission" date="2020-03" db="EMBL/GenBank/DDBJ databases">
        <title>Draft sequencing of Paenibacilllus sp. S3N08.</title>
        <authorList>
            <person name="Kim D.-U."/>
        </authorList>
    </citation>
    <scope>NUCLEOTIDE SEQUENCE</scope>
    <source>
        <strain evidence="4">S3N08</strain>
    </source>
</reference>
<feature type="coiled-coil region" evidence="1">
    <location>
        <begin position="316"/>
        <end position="343"/>
    </location>
</feature>
<proteinExistence type="predicted"/>
<accession>A0ABX0JF83</accession>
<evidence type="ECO:0000256" key="1">
    <source>
        <dbReference type="SAM" id="Coils"/>
    </source>
</evidence>
<keyword evidence="5" id="KW-1185">Reference proteome</keyword>
<sequence>MQKLVQIRAYLTSKFVERESVVEALLIALISRQHLLLISPAGTAKSALSAELAKIVDGASYFQWLLTRFSTPEELFGPISLKGLEQDVYRRNTTGKLPESHISFIDEIFKANSAILNALLTIINERLFYNDNQIVKCPLMSVVGSSNEYPEEGEGLEALFDRFLLRYEIGYIADEPNFISMMRGTGYQVTAPSMTLTELEHLQDTADLVDVPDSLLFALSAIRTELRDAGITPSDRRYKQSLSLLQAKALIDQRTEAKLSDLMILSNALWETVGQKAKVKEVVEKFAMDRIMKALQDIEQSILDINNTPLPTSAVAMEQLEKLKRLEQELTNLQNDLSKTPDHQVDLDRITGLNKQAKSNVGSKLLEY</sequence>
<dbReference type="InterPro" id="IPR041538">
    <property type="entry name" value="RavA-like_AAA_lid"/>
</dbReference>
<dbReference type="Gene3D" id="3.40.50.300">
    <property type="entry name" value="P-loop containing nucleotide triphosphate hydrolases"/>
    <property type="match status" value="1"/>
</dbReference>
<evidence type="ECO:0000313" key="4">
    <source>
        <dbReference type="EMBL" id="NHN34817.1"/>
    </source>
</evidence>
<dbReference type="InterPro" id="IPR045427">
    <property type="entry name" value="MoxR"/>
</dbReference>
<dbReference type="CDD" id="cd00009">
    <property type="entry name" value="AAA"/>
    <property type="match status" value="1"/>
</dbReference>
<comment type="caution">
    <text evidence="4">The sequence shown here is derived from an EMBL/GenBank/DDBJ whole genome shotgun (WGS) entry which is preliminary data.</text>
</comment>
<dbReference type="PANTHER" id="PTHR32204:SF0">
    <property type="entry name" value="ATPASE RAVA"/>
    <property type="match status" value="1"/>
</dbReference>
<dbReference type="Pfam" id="PF17868">
    <property type="entry name" value="AAA_lid_8"/>
    <property type="match status" value="1"/>
</dbReference>
<name>A0ABX0JF83_9BACL</name>
<evidence type="ECO:0000313" key="5">
    <source>
        <dbReference type="Proteomes" id="UP001165962"/>
    </source>
</evidence>
<organism evidence="4 5">
    <name type="scientific">Paenibacillus agricola</name>
    <dbReference type="NCBI Taxonomy" id="2716264"/>
    <lineage>
        <taxon>Bacteria</taxon>
        <taxon>Bacillati</taxon>
        <taxon>Bacillota</taxon>
        <taxon>Bacilli</taxon>
        <taxon>Bacillales</taxon>
        <taxon>Paenibacillaceae</taxon>
        <taxon>Paenibacillus</taxon>
    </lineage>
</organism>
<keyword evidence="1" id="KW-0175">Coiled coil</keyword>
<protein>
    <submittedName>
        <fullName evidence="4">AAA domain-containing protein</fullName>
    </submittedName>
</protein>
<dbReference type="InterPro" id="IPR027417">
    <property type="entry name" value="P-loop_NTPase"/>
</dbReference>
<dbReference type="SUPFAM" id="SSF52540">
    <property type="entry name" value="P-loop containing nucleoside triphosphate hydrolases"/>
    <property type="match status" value="1"/>
</dbReference>
<gene>
    <name evidence="4" type="ORF">G9U52_34295</name>
</gene>
<evidence type="ECO:0000259" key="2">
    <source>
        <dbReference type="Pfam" id="PF17868"/>
    </source>
</evidence>
<evidence type="ECO:0000259" key="3">
    <source>
        <dbReference type="Pfam" id="PF20030"/>
    </source>
</evidence>
<dbReference type="Proteomes" id="UP001165962">
    <property type="component" value="Unassembled WGS sequence"/>
</dbReference>
<dbReference type="Pfam" id="PF20030">
    <property type="entry name" value="bpMoxR"/>
    <property type="match status" value="1"/>
</dbReference>